<dbReference type="OMA" id="TWEQLQH"/>
<reference evidence="3" key="2">
    <citation type="submission" date="2025-08" db="UniProtKB">
        <authorList>
            <consortium name="Ensembl"/>
        </authorList>
    </citation>
    <scope>IDENTIFICATION</scope>
</reference>
<feature type="region of interest" description="Disordered" evidence="1">
    <location>
        <begin position="1068"/>
        <end position="1092"/>
    </location>
</feature>
<accession>A0A669CXN9</accession>
<feature type="domain" description="Coiled-coil protein 142 C-terminal" evidence="2">
    <location>
        <begin position="636"/>
        <end position="1108"/>
    </location>
</feature>
<dbReference type="CTD" id="84865"/>
<dbReference type="Ensembl" id="ENSONIT00000040544.1">
    <property type="protein sequence ID" value="ENSONIP00000051010.1"/>
    <property type="gene ID" value="ENSONIG00000041238.1"/>
</dbReference>
<evidence type="ECO:0000256" key="1">
    <source>
        <dbReference type="SAM" id="MobiDB-lite"/>
    </source>
</evidence>
<dbReference type="Proteomes" id="UP000005207">
    <property type="component" value="Linkage group LG2"/>
</dbReference>
<feature type="region of interest" description="Disordered" evidence="1">
    <location>
        <begin position="381"/>
        <end position="423"/>
    </location>
</feature>
<reference evidence="4" key="1">
    <citation type="submission" date="2012-01" db="EMBL/GenBank/DDBJ databases">
        <title>The Genome Sequence of Oreochromis niloticus (Nile Tilapia).</title>
        <authorList>
            <consortium name="Broad Institute Genome Assembly Team"/>
            <consortium name="Broad Institute Sequencing Platform"/>
            <person name="Di Palma F."/>
            <person name="Johnson J."/>
            <person name="Lander E.S."/>
            <person name="Lindblad-Toh K."/>
        </authorList>
    </citation>
    <scope>NUCLEOTIDE SEQUENCE [LARGE SCALE GENOMIC DNA]</scope>
</reference>
<sequence>MQAEGLIRSSFNPSLKWLFRSHSQDQEEKNFVVAHNLVSRSSERLLRLQQALLSVAPQWQLVDSVQLASSQACFKGMPDEAGVLLLPSSSSLQGKYRAQWRLLEQRSLLIFIHEYTRRARLAAVYISSVSRLLEHQLKKSHLAPQQTPSTWSSCRLNLGSLSQELRVHLTHWSCLFSKVQSDDFLRRAVGQHTRLLVKIKESLDLLGLQALVLMEHYVQAILSSVFQTDLDSVPKEVLEDILTGTYHYNHVVDEQRGQHSASKLKTAVIQQARFSTLDSSLPRIKSHHPSPFSVKELMMILASYHAESAAKQLHYWASEPPCYFCQIHSNHETCTCAHNSKSLSCGISTFRSEWTWEQLHYTYLISSPLFSISRPTPQISCQNTSTTPPVYDPALENRPSVSANPTATEHKEENSKKDQSNQCQKCMSHSAFTQTGVEALDLAQPDLERKTRLESGALLQTASPLLMSSQHLQGMPPSRIYRLQHSSAELLFQVFVSSSDLLAPLVSHTPTPERLNEQPLQTPVTDVLNGKVDSTILSARVTNTPDSVELNRESSKLNKDQNVERIQQEWAELEITVPDPTSRSEKEEMFEAEMKTLEPDLVCWSHSVQWLDLGESLVFADLLEQYHTLLRAFCSRALWLQLQVPVAGHTAGSINLQEHHRGFQVIHRLCQASDTGQVPKESEVMLEDLSLYVLLVTAHAQWDYELCRTLGSTLTDKCLVNQRSSFVVRSSKKDENVTTSATMERFLLLLPPLLSSLRCHQSHSRASGPFSLFPCSLQRQTVSLVLASVQLSAVWVMSKAHQFLSSWSLNKFLLITQGDLTVMRESLEALVHQTKSLVMNSHSDQQSTLHTHSQLLLQQQLETLDRARSALQTFSSVMLRTFSSDCKQRSGEIFEHTMPPAVHWKPSHRTGFPNSPSEYAALAAQTVIGQVLEGVAPLSDDARVQALSITMTAFMEAWMEHILRQKIKFSVQGALQLKQDFDSIREMIQSDQYGLSAELHQQLLSLRVFQQVDSAVVCLLQQPQAKPYVQSRSWEPFTRCCPADRNRDSTDAAVGSSIANLRCMEGEDLPQSDSSYTPTDLPPVDPSTPAEPYLAPSLVLGAAQQEWLDLRIQTSVRRWRLPGLPCLSNSEH</sequence>
<evidence type="ECO:0000313" key="4">
    <source>
        <dbReference type="Proteomes" id="UP000005207"/>
    </source>
</evidence>
<name>A0A669CXN9_ORENI</name>
<protein>
    <recommendedName>
        <fullName evidence="2">Coiled-coil protein 142 C-terminal domain-containing protein</fullName>
    </recommendedName>
</protein>
<dbReference type="InParanoid" id="A0A669CXN9"/>
<dbReference type="Pfam" id="PF14923">
    <property type="entry name" value="CCDC142"/>
    <property type="match status" value="1"/>
</dbReference>
<dbReference type="PANTHER" id="PTHR21436:SF2">
    <property type="entry name" value="COILED-COIL DOMAIN-CONTAINING PROTEIN 142"/>
    <property type="match status" value="1"/>
</dbReference>
<dbReference type="KEGG" id="onl:102082998"/>
<feature type="compositionally biased region" description="Basic and acidic residues" evidence="1">
    <location>
        <begin position="408"/>
        <end position="419"/>
    </location>
</feature>
<dbReference type="PANTHER" id="PTHR21436">
    <property type="entry name" value="COILED-COIL DOMAIN-CONTAINING PROTEIN 142"/>
    <property type="match status" value="1"/>
</dbReference>
<organism evidence="3 4">
    <name type="scientific">Oreochromis niloticus</name>
    <name type="common">Nile tilapia</name>
    <name type="synonym">Tilapia nilotica</name>
    <dbReference type="NCBI Taxonomy" id="8128"/>
    <lineage>
        <taxon>Eukaryota</taxon>
        <taxon>Metazoa</taxon>
        <taxon>Chordata</taxon>
        <taxon>Craniata</taxon>
        <taxon>Vertebrata</taxon>
        <taxon>Euteleostomi</taxon>
        <taxon>Actinopterygii</taxon>
        <taxon>Neopterygii</taxon>
        <taxon>Teleostei</taxon>
        <taxon>Neoteleostei</taxon>
        <taxon>Acanthomorphata</taxon>
        <taxon>Ovalentaria</taxon>
        <taxon>Cichlomorphae</taxon>
        <taxon>Cichliformes</taxon>
        <taxon>Cichlidae</taxon>
        <taxon>African cichlids</taxon>
        <taxon>Pseudocrenilabrinae</taxon>
        <taxon>Oreochromini</taxon>
        <taxon>Oreochromis</taxon>
    </lineage>
</organism>
<evidence type="ECO:0000313" key="3">
    <source>
        <dbReference type="Ensembl" id="ENSONIP00000051010.1"/>
    </source>
</evidence>
<dbReference type="InterPro" id="IPR055350">
    <property type="entry name" value="CCDC142_C"/>
</dbReference>
<dbReference type="RefSeq" id="XP_005463173.1">
    <property type="nucleotide sequence ID" value="XM_005463116.4"/>
</dbReference>
<reference evidence="3" key="3">
    <citation type="submission" date="2025-09" db="UniProtKB">
        <authorList>
            <consortium name="Ensembl"/>
        </authorList>
    </citation>
    <scope>IDENTIFICATION</scope>
</reference>
<dbReference type="AlphaFoldDB" id="A0A669CXN9"/>
<dbReference type="InterPro" id="IPR026700">
    <property type="entry name" value="CCDC142"/>
</dbReference>
<gene>
    <name evidence="3" type="primary">ccdc142</name>
</gene>
<dbReference type="GeneTree" id="ENSGT00390000009871"/>
<keyword evidence="4" id="KW-1185">Reference proteome</keyword>
<proteinExistence type="predicted"/>
<evidence type="ECO:0000259" key="2">
    <source>
        <dbReference type="Pfam" id="PF14923"/>
    </source>
</evidence>
<dbReference type="FunCoup" id="A0A669CXN9">
    <property type="interactions" value="1"/>
</dbReference>
<dbReference type="GeneID" id="102082998"/>
<dbReference type="OrthoDB" id="6579237at2759"/>